<dbReference type="Proteomes" id="UP000009223">
    <property type="component" value="Chromosome"/>
</dbReference>
<dbReference type="GO" id="GO:0000976">
    <property type="term" value="F:transcription cis-regulatory region binding"/>
    <property type="evidence" value="ECO:0007669"/>
    <property type="project" value="TreeGrafter"/>
</dbReference>
<reference evidence="7" key="1">
    <citation type="submission" date="2009-12" db="EMBL/GenBank/DDBJ databases">
        <title>Complete sequence of Treponema primitia strain ZAS-2.</title>
        <authorList>
            <person name="Tetu S.G."/>
            <person name="Matson E."/>
            <person name="Ren Q."/>
            <person name="Seshadri R."/>
            <person name="Elbourne L."/>
            <person name="Hassan K.A."/>
            <person name="Durkin A."/>
            <person name="Radune D."/>
            <person name="Mohamoud Y."/>
            <person name="Shay R."/>
            <person name="Jin S."/>
            <person name="Zhang X."/>
            <person name="Lucey K."/>
            <person name="Ballor N.R."/>
            <person name="Ottesen E."/>
            <person name="Rosenthal R."/>
            <person name="Allen A."/>
            <person name="Leadbetter J.R."/>
            <person name="Paulsen I.T."/>
        </authorList>
    </citation>
    <scope>NUCLEOTIDE SEQUENCE [LARGE SCALE GENOMIC DNA]</scope>
    <source>
        <strain evidence="7">ATCC BAA-887 / DSM 12427 / ZAS-2</strain>
    </source>
</reference>
<evidence type="ECO:0000256" key="1">
    <source>
        <dbReference type="ARBA" id="ARBA00023015"/>
    </source>
</evidence>
<dbReference type="SUPFAM" id="SSF53822">
    <property type="entry name" value="Periplasmic binding protein-like I"/>
    <property type="match status" value="1"/>
</dbReference>
<evidence type="ECO:0000313" key="6">
    <source>
        <dbReference type="EMBL" id="AEF84880.1"/>
    </source>
</evidence>
<dbReference type="RefSeq" id="WP_015709610.1">
    <property type="nucleotide sequence ID" value="NC_015578.1"/>
</dbReference>
<evidence type="ECO:0000259" key="5">
    <source>
        <dbReference type="PROSITE" id="PS50943"/>
    </source>
</evidence>
<dbReference type="AlphaFoldDB" id="F5YMA1"/>
<evidence type="ECO:0000313" key="7">
    <source>
        <dbReference type="Proteomes" id="UP000009223"/>
    </source>
</evidence>
<gene>
    <name evidence="6" type="ordered locus">TREPR_0401</name>
</gene>
<dbReference type="PANTHER" id="PTHR30146:SF109">
    <property type="entry name" value="HTH-TYPE TRANSCRIPTIONAL REGULATOR GALS"/>
    <property type="match status" value="1"/>
</dbReference>
<dbReference type="HOGENOM" id="CLU_037628_6_2_12"/>
<dbReference type="Pfam" id="PF13377">
    <property type="entry name" value="Peripla_BP_3"/>
    <property type="match status" value="1"/>
</dbReference>
<dbReference type="CDD" id="cd06267">
    <property type="entry name" value="PBP1_LacI_sugar_binding-like"/>
    <property type="match status" value="1"/>
</dbReference>
<dbReference type="PROSITE" id="PS50943">
    <property type="entry name" value="HTH_CROC1"/>
    <property type="match status" value="1"/>
</dbReference>
<dbReference type="OrthoDB" id="367059at2"/>
<protein>
    <submittedName>
        <fullName evidence="6">Alanine racemase</fullName>
    </submittedName>
</protein>
<reference evidence="6 7" key="2">
    <citation type="journal article" date="2011" name="ISME J.">
        <title>RNA-seq reveals cooperative metabolic interactions between two termite-gut spirochete species in co-culture.</title>
        <authorList>
            <person name="Rosenthal A.Z."/>
            <person name="Matson E.G."/>
            <person name="Eldar A."/>
            <person name="Leadbetter J.R."/>
        </authorList>
    </citation>
    <scope>NUCLEOTIDE SEQUENCE [LARGE SCALE GENOMIC DNA]</scope>
    <source>
        <strain evidence="7">ATCC BAA-887 / DSM 12427 / ZAS-2</strain>
    </source>
</reference>
<organism evidence="6 7">
    <name type="scientific">Treponema primitia (strain ATCC BAA-887 / DSM 12427 / ZAS-2)</name>
    <dbReference type="NCBI Taxonomy" id="545694"/>
    <lineage>
        <taxon>Bacteria</taxon>
        <taxon>Pseudomonadati</taxon>
        <taxon>Spirochaetota</taxon>
        <taxon>Spirochaetia</taxon>
        <taxon>Spirochaetales</taxon>
        <taxon>Treponemataceae</taxon>
        <taxon>Treponema</taxon>
    </lineage>
</organism>
<dbReference type="InterPro" id="IPR028082">
    <property type="entry name" value="Peripla_BP_I"/>
</dbReference>
<dbReference type="EMBL" id="CP001843">
    <property type="protein sequence ID" value="AEF84880.1"/>
    <property type="molecule type" value="Genomic_DNA"/>
</dbReference>
<dbReference type="STRING" id="545694.TREPR_0401"/>
<dbReference type="SMART" id="SM00354">
    <property type="entry name" value="HTH_LACI"/>
    <property type="match status" value="1"/>
</dbReference>
<dbReference type="eggNOG" id="COG1609">
    <property type="taxonomic scope" value="Bacteria"/>
</dbReference>
<sequence length="331" mass="37244">MIGIKDIAKKVGMSPSTVSRVVNGKKYVNTEKREQILKLIEETGYVPNKAARSMVLQRSFTVGIVIPDTFNMFQRQLFSIIERHLESFGYHTLFFYIKFDGASEKECLNRLKSEKLDGIILLQEIRDSTFYETLRHLQLPLVTATFSFSGIPSIHVDEEQAAMDAVNHLIGLGHHKINMISGSGFTFGKQRVDGYYKALEAAGIELDESRVVTAQYYTAEFGMYGMRELLLRNRDFSAIFAGTDDLAIGVMRVLKDEGLRVPEDVSVVGFDDIEIAAYMIPRLTTVRQPLGELGEQTALALHRAILGNNGLKQELVLPYKLIIRESTARIN</sequence>
<keyword evidence="1" id="KW-0805">Transcription regulation</keyword>
<dbReference type="GO" id="GO:0003700">
    <property type="term" value="F:DNA-binding transcription factor activity"/>
    <property type="evidence" value="ECO:0007669"/>
    <property type="project" value="TreeGrafter"/>
</dbReference>
<dbReference type="CDD" id="cd01392">
    <property type="entry name" value="HTH_LacI"/>
    <property type="match status" value="1"/>
</dbReference>
<dbReference type="InterPro" id="IPR000843">
    <property type="entry name" value="HTH_LacI"/>
</dbReference>
<accession>F5YMA1</accession>
<feature type="domain" description="HTH lacI-type" evidence="4">
    <location>
        <begin position="2"/>
        <end position="56"/>
    </location>
</feature>
<dbReference type="PANTHER" id="PTHR30146">
    <property type="entry name" value="LACI-RELATED TRANSCRIPTIONAL REPRESSOR"/>
    <property type="match status" value="1"/>
</dbReference>
<dbReference type="SUPFAM" id="SSF47413">
    <property type="entry name" value="lambda repressor-like DNA-binding domains"/>
    <property type="match status" value="1"/>
</dbReference>
<evidence type="ECO:0000259" key="4">
    <source>
        <dbReference type="PROSITE" id="PS50932"/>
    </source>
</evidence>
<dbReference type="InterPro" id="IPR046335">
    <property type="entry name" value="LacI/GalR-like_sensor"/>
</dbReference>
<proteinExistence type="predicted"/>
<evidence type="ECO:0000256" key="3">
    <source>
        <dbReference type="ARBA" id="ARBA00023163"/>
    </source>
</evidence>
<dbReference type="InterPro" id="IPR010982">
    <property type="entry name" value="Lambda_DNA-bd_dom_sf"/>
</dbReference>
<dbReference type="InterPro" id="IPR001387">
    <property type="entry name" value="Cro/C1-type_HTH"/>
</dbReference>
<keyword evidence="7" id="KW-1185">Reference proteome</keyword>
<dbReference type="KEGG" id="tpi:TREPR_0401"/>
<dbReference type="Gene3D" id="3.40.50.2300">
    <property type="match status" value="2"/>
</dbReference>
<keyword evidence="3" id="KW-0804">Transcription</keyword>
<name>F5YMA1_TREPZ</name>
<evidence type="ECO:0000256" key="2">
    <source>
        <dbReference type="ARBA" id="ARBA00023125"/>
    </source>
</evidence>
<dbReference type="Pfam" id="PF00356">
    <property type="entry name" value="LacI"/>
    <property type="match status" value="1"/>
</dbReference>
<dbReference type="Gene3D" id="1.10.260.40">
    <property type="entry name" value="lambda repressor-like DNA-binding domains"/>
    <property type="match status" value="1"/>
</dbReference>
<keyword evidence="2" id="KW-0238">DNA-binding</keyword>
<feature type="domain" description="HTH cro/C1-type" evidence="5">
    <location>
        <begin position="5"/>
        <end position="46"/>
    </location>
</feature>
<dbReference type="PROSITE" id="PS50932">
    <property type="entry name" value="HTH_LACI_2"/>
    <property type="match status" value="1"/>
</dbReference>